<gene>
    <name evidence="3" type="ORF">KDL01_02460</name>
</gene>
<evidence type="ECO:0000313" key="3">
    <source>
        <dbReference type="EMBL" id="MBR7832102.1"/>
    </source>
</evidence>
<keyword evidence="1" id="KW-0378">Hydrolase</keyword>
<dbReference type="PANTHER" id="PTHR31956">
    <property type="entry name" value="NON-SPECIFIC PHOSPHOLIPASE C4-RELATED"/>
    <property type="match status" value="1"/>
</dbReference>
<dbReference type="AlphaFoldDB" id="A0A941EKB9"/>
<evidence type="ECO:0008006" key="5">
    <source>
        <dbReference type="Google" id="ProtNLM"/>
    </source>
</evidence>
<dbReference type="GO" id="GO:0009395">
    <property type="term" value="P:phospholipid catabolic process"/>
    <property type="evidence" value="ECO:0007669"/>
    <property type="project" value="TreeGrafter"/>
</dbReference>
<organism evidence="3 4">
    <name type="scientific">Actinospica durhamensis</name>
    <dbReference type="NCBI Taxonomy" id="1508375"/>
    <lineage>
        <taxon>Bacteria</taxon>
        <taxon>Bacillati</taxon>
        <taxon>Actinomycetota</taxon>
        <taxon>Actinomycetes</taxon>
        <taxon>Catenulisporales</taxon>
        <taxon>Actinospicaceae</taxon>
        <taxon>Actinospica</taxon>
    </lineage>
</organism>
<name>A0A941EKB9_9ACTN</name>
<dbReference type="InterPro" id="IPR017850">
    <property type="entry name" value="Alkaline_phosphatase_core_sf"/>
</dbReference>
<dbReference type="InterPro" id="IPR007312">
    <property type="entry name" value="Phosphoesterase"/>
</dbReference>
<dbReference type="Proteomes" id="UP000675781">
    <property type="component" value="Unassembled WGS sequence"/>
</dbReference>
<evidence type="ECO:0000256" key="2">
    <source>
        <dbReference type="ARBA" id="ARBA00023026"/>
    </source>
</evidence>
<proteinExistence type="predicted"/>
<evidence type="ECO:0000256" key="1">
    <source>
        <dbReference type="ARBA" id="ARBA00022801"/>
    </source>
</evidence>
<accession>A0A941EKB9</accession>
<reference evidence="3" key="1">
    <citation type="submission" date="2021-04" db="EMBL/GenBank/DDBJ databases">
        <title>Genome based classification of Actinospica acidithermotolerans sp. nov., an actinobacterium isolated from an Indonesian hot spring.</title>
        <authorList>
            <person name="Kusuma A.B."/>
            <person name="Putra K.E."/>
            <person name="Nafisah S."/>
            <person name="Loh J."/>
            <person name="Nouioui I."/>
            <person name="Goodfellow M."/>
        </authorList>
    </citation>
    <scope>NUCLEOTIDE SEQUENCE</scope>
    <source>
        <strain evidence="3">CSCA 57</strain>
    </source>
</reference>
<evidence type="ECO:0000313" key="4">
    <source>
        <dbReference type="Proteomes" id="UP000675781"/>
    </source>
</evidence>
<sequence length="584" mass="60477">MCAALVCAPTAFAATTSANLIVDGDANAGYCTTDWTAATTMPGWQVESGSPDVVCSSAGSFGYPSGASADPAFFAPGNQGDGSIEQTVDVASAAAAIDAGGVTFNLSGWLGGWTTYSGYTEVTAEFLGTTGAQLGTAASLPTVTESQRGGATEFLARSATGAVPTGTRSILVQLAFVDSSSEGGYAEHLSLTLNTPLAAPTLAPPASSVPGYSHVFTIMMENTDYNEVVNNPTDTPYLHTLMSEGATMANYHAVYHPSDENYMAIAGGDTYATGATYWPNIKDPNKNIGDELVAKGETWKAYEQGMGTPCNTTTKYDSYYEPDDAPFINFTDVSGNSAYCQAHLFDTSQLTTDLASASSTPNFAWIAADDYYDGESSGNGSATSLQVQDGWLKQTVAPILASPAWTTQKSLLVITWDEDESEPDNHVATIVLGSQGTVPAGTVSNSRYDHYSTGRTIEQALGIAPITANDEYATPLNDAFTGTGSAPAPSTITPGSTTVAAGQALTVAYQTTAGNANSENWIGLYPLGVTPGSQSSSAWEWAAGTGGTATFPASSLPAAGTYALWYLYDDGYSVLAGPTDITIQ</sequence>
<protein>
    <recommendedName>
        <fullName evidence="5">Phosphoesterase family protein</fullName>
    </recommendedName>
</protein>
<keyword evidence="2" id="KW-0843">Virulence</keyword>
<dbReference type="GO" id="GO:0016788">
    <property type="term" value="F:hydrolase activity, acting on ester bonds"/>
    <property type="evidence" value="ECO:0007669"/>
    <property type="project" value="InterPro"/>
</dbReference>
<dbReference type="Gene3D" id="3.40.720.10">
    <property type="entry name" value="Alkaline Phosphatase, subunit A"/>
    <property type="match status" value="1"/>
</dbReference>
<dbReference type="EMBL" id="JAGSOG010000006">
    <property type="protein sequence ID" value="MBR7832102.1"/>
    <property type="molecule type" value="Genomic_DNA"/>
</dbReference>
<dbReference type="RefSeq" id="WP_212526638.1">
    <property type="nucleotide sequence ID" value="NZ_JAGSOG010000006.1"/>
</dbReference>
<dbReference type="Pfam" id="PF04185">
    <property type="entry name" value="Phosphoesterase"/>
    <property type="match status" value="1"/>
</dbReference>
<comment type="caution">
    <text evidence="3">The sequence shown here is derived from an EMBL/GenBank/DDBJ whole genome shotgun (WGS) entry which is preliminary data.</text>
</comment>
<dbReference type="PANTHER" id="PTHR31956:SF8">
    <property type="entry name" value="ACID PHOSPHATASE PHOA (AFU_ORTHOLOGUE AFUA_1G03570)"/>
    <property type="match status" value="1"/>
</dbReference>
<keyword evidence="4" id="KW-1185">Reference proteome</keyword>